<dbReference type="Pfam" id="PF02854">
    <property type="entry name" value="MIF4G"/>
    <property type="match status" value="1"/>
</dbReference>
<sequence length="2084" mass="232886">MTAEELMACLSGMGMERTEPAPVATTNASPSSTMITLQWEDDYNEQYQDVAYEEDEEEEGEDNEKTKSNDDNEGEKKSETTKEAACDDGEEKTVERSTSVSDGRWWKSVHAKLEEITPKAPEDVEVKLQNPATVDEVEEVTPGFRLPYSPKKAEKDEEGSLPNEDKDIEIASDALELVESEVEAQPEEKKAEESIDLAPPSYSPPLAGVEESYPIPGTLNSNSDEALRVVINVQVPQEDRCRLARQPYSDDEGDTTSSSTTSSTSSPTSSWSKVESVDSGSDHSNIDSASESEMAMTNFVHFKFEDDGSSHRFALPTRGRKLFPRLKKRVNYIRGVTEQELYWDDGETINVLNDSVDLHAAIVFAIHQGTVCAIVPCVYVQFTPVRRIEKPIDAHQGHLQYYKADRDRPAAEEDPSANKTQSGARRIHVSVDEHGRSQWRAEDPYRLTIDQVSANTYGIPNENAEAALASATFHQSSDDYAGPDEALLSLLPALAQCSHPLNVSLNETEIPSSAIECHCEDRSACRLPPSQCKVTCPDRDRHIREALLCEAVKNLQLEQQAAAQMNEKGEPLHIPTEAETLEYGPAIFALHNEIAASKERIAQSVDRFEKKREAQNLIQHKMQLYKERKHLIETNHDLREEVRLAADYFRAFVADDGDEISEMQRARHLEIVKDGISGKIPFEDFPLAGEHQRKIVQNALPFLRVAIDAGIEKIDGLPSRIADRVASKASKRNSGGDHTSDSSGSWVGRKVMSCLILSLAEQRKDRESALEDLHKPNARRPLHLGTLSSCCSALSNMEPQDNKRCDLTRTDPQPTKSTRTRTYSVEQQVVTMASRNNADNGSNRLMDMGELKQAILHGTYVRPRPTRPRPSNDVNLKKLSPFEAYLRTGFPSSNHPNDQQLAEQAGDDRHADQFAARPDVGYNVEMINLQDNEDQGIYDAEEVSTSTAPPPLVEQVVTSMLDAKRSSIATVLNKQFGGDREGLAVHPLISQQEPPTVPSAPPAIMMDGSGAAEALAPANASLHTLVMPSPPRLIAVDGDIPAAIDRHQERVAELERKKAKLREMRLAKERWYSHKNEQNHHAILERSLAYTAYPDGVYDVLSHRPLSAPTTETSTVDGAPDARTIQCNAEEVASPIKEPVETALQRFKIDYRANELQRRKATAAEIRRARRKEQEVKHQNKEREIWMRAELSRLAGEGFLADLRSLLVGLNSVTADAATEEFLYTARSFISSPKLNAVVALIFDMAVERPECAELYARLCAAQVIQETATSGGDPEGPFYQAVFSRAHDIFHMRRRMMNLQTEDTKPLRARMFGHIMLAGHLFMHDVLPPGFILLAAVQLLQSVIGELNKQTQVDNDSIACAVRLLLLCGDRLDAVADDEQRASSFSMPVLMATLEAAVPYVNERVRAMIVEMANMNADWAGGGQAGAAAVAGNGEPMLDVVSDLLFANSASTMDDTARQLFALAVHETPLLKEVVALIFDKAADQPSMHEYDAGLCSTLIAMEVSQGTISKYRFTIIDFIKEAMKPTTEVERQIEKKEKELAEELDGNMQEHLQMELIDMRAQVNRSKLSKFTFFAEICLLDQHAAMTDLLEAAILHLLRTLLASEFIDEGAVECAVGMVARTGKMLAEAERDHTEMDRIYRALDSLPNDSGMRLENKVGRLLSTRANAWVPVHKESPSFDVGLRDIKQLRAENREKKEVAERQHKLSLDIEQVMNEVDSDHIDQCIDHFLHLRVDAYAQSSLKRVVAVIFDFAIDRPARADLYASICAAQVQFERSGKSYFTRYFEVFLIAHAKWLLSTEWSEENIAEREMSILTETDEDKRLNMQIELIEITCTARKRKFAAMDFVGRLFMIELIPARIIDEALKELLKTMQSRDEAVDEESVKCALQLLQQCGKQLHVETRNGKHPPCFNIYRHFDTLTMGMGRVSKEIRDQIKYVNDLRANSWSEVAVERHIVDGLMVQEAALVMNNVAEEEEEDEAFQDDADWLYDSASDGDEDEDLNQEEAQEELAAEQEQFEAEEAALLAARKAASIADEDEEQSADETKKDTKPTEPTAQPSSDDEKERSSTSSWSKVDSTDSDV</sequence>
<feature type="compositionally biased region" description="Polar residues" evidence="1">
    <location>
        <begin position="810"/>
        <end position="822"/>
    </location>
</feature>
<dbReference type="EnsemblMetazoa" id="PPA19386.1">
    <property type="protein sequence ID" value="PPA19386.1"/>
    <property type="gene ID" value="WBGene00108940"/>
</dbReference>
<feature type="region of interest" description="Disordered" evidence="1">
    <location>
        <begin position="1991"/>
        <end position="2084"/>
    </location>
</feature>
<proteinExistence type="predicted"/>
<accession>A0A8R1YIW1</accession>
<feature type="compositionally biased region" description="Low complexity" evidence="1">
    <location>
        <begin position="255"/>
        <end position="272"/>
    </location>
</feature>
<accession>A0A2A6B7I8</accession>
<feature type="compositionally biased region" description="Low complexity" evidence="1">
    <location>
        <begin position="2024"/>
        <end position="2035"/>
    </location>
</feature>
<dbReference type="PANTHER" id="PTHR23253:SF78">
    <property type="entry name" value="EUKARYOTIC TRANSLATION INITIATION FACTOR 4G1, ISOFORM B-RELATED"/>
    <property type="match status" value="1"/>
</dbReference>
<dbReference type="GO" id="GO:0003743">
    <property type="term" value="F:translation initiation factor activity"/>
    <property type="evidence" value="ECO:0000318"/>
    <property type="project" value="GO_Central"/>
</dbReference>
<dbReference type="GO" id="GO:0006413">
    <property type="term" value="P:translational initiation"/>
    <property type="evidence" value="ECO:0000318"/>
    <property type="project" value="GO_Central"/>
</dbReference>
<feature type="region of interest" description="Disordered" evidence="1">
    <location>
        <begin position="405"/>
        <end position="435"/>
    </location>
</feature>
<protein>
    <submittedName>
        <fullName evidence="2">Uncharacterized protein</fullName>
    </submittedName>
</protein>
<reference evidence="2" key="2">
    <citation type="submission" date="2022-06" db="UniProtKB">
        <authorList>
            <consortium name="EnsemblMetazoa"/>
        </authorList>
    </citation>
    <scope>IDENTIFICATION</scope>
    <source>
        <strain evidence="2">PS312</strain>
    </source>
</reference>
<gene>
    <name evidence="2" type="primary">WBGene00108940</name>
</gene>
<name>A0A2A6B7I8_PRIPA</name>
<keyword evidence="3" id="KW-1185">Reference proteome</keyword>
<dbReference type="Proteomes" id="UP000005239">
    <property type="component" value="Unassembled WGS sequence"/>
</dbReference>
<reference evidence="3" key="1">
    <citation type="journal article" date="2008" name="Nat. Genet.">
        <title>The Pristionchus pacificus genome provides a unique perspective on nematode lifestyle and parasitism.</title>
        <authorList>
            <person name="Dieterich C."/>
            <person name="Clifton S.W."/>
            <person name="Schuster L.N."/>
            <person name="Chinwalla A."/>
            <person name="Delehaunty K."/>
            <person name="Dinkelacker I."/>
            <person name="Fulton L."/>
            <person name="Fulton R."/>
            <person name="Godfrey J."/>
            <person name="Minx P."/>
            <person name="Mitreva M."/>
            <person name="Roeseler W."/>
            <person name="Tian H."/>
            <person name="Witte H."/>
            <person name="Yang S.P."/>
            <person name="Wilson R.K."/>
            <person name="Sommer R.J."/>
        </authorList>
    </citation>
    <scope>NUCLEOTIDE SEQUENCE [LARGE SCALE GENOMIC DNA]</scope>
    <source>
        <strain evidence="3">PS312</strain>
    </source>
</reference>
<feature type="compositionally biased region" description="Polar residues" evidence="1">
    <location>
        <begin position="24"/>
        <end position="36"/>
    </location>
</feature>
<dbReference type="SUPFAM" id="SSF48371">
    <property type="entry name" value="ARM repeat"/>
    <property type="match status" value="3"/>
</dbReference>
<feature type="compositionally biased region" description="Polar residues" evidence="1">
    <location>
        <begin position="890"/>
        <end position="902"/>
    </location>
</feature>
<feature type="region of interest" description="Disordered" evidence="1">
    <location>
        <begin position="179"/>
        <end position="221"/>
    </location>
</feature>
<feature type="compositionally biased region" description="Acidic residues" evidence="1">
    <location>
        <begin position="1991"/>
        <end position="2023"/>
    </location>
</feature>
<dbReference type="OrthoDB" id="514777at2759"/>
<feature type="region of interest" description="Disordered" evidence="1">
    <location>
        <begin position="888"/>
        <end position="908"/>
    </location>
</feature>
<feature type="region of interest" description="Disordered" evidence="1">
    <location>
        <begin position="241"/>
        <end position="287"/>
    </location>
</feature>
<feature type="compositionally biased region" description="Basic and acidic residues" evidence="1">
    <location>
        <begin position="63"/>
        <end position="95"/>
    </location>
</feature>
<feature type="compositionally biased region" description="Acidic residues" evidence="1">
    <location>
        <begin position="51"/>
        <end position="62"/>
    </location>
</feature>
<evidence type="ECO:0000313" key="3">
    <source>
        <dbReference type="Proteomes" id="UP000005239"/>
    </source>
</evidence>
<evidence type="ECO:0000256" key="1">
    <source>
        <dbReference type="SAM" id="MobiDB-lite"/>
    </source>
</evidence>
<feature type="region of interest" description="Disordered" evidence="1">
    <location>
        <begin position="131"/>
        <end position="166"/>
    </location>
</feature>
<dbReference type="GO" id="GO:0003729">
    <property type="term" value="F:mRNA binding"/>
    <property type="evidence" value="ECO:0000318"/>
    <property type="project" value="GO_Central"/>
</dbReference>
<dbReference type="PANTHER" id="PTHR23253">
    <property type="entry name" value="EUKARYOTIC TRANSLATION INITIATION FACTOR 4 GAMMA"/>
    <property type="match status" value="1"/>
</dbReference>
<dbReference type="Gene3D" id="1.25.40.180">
    <property type="match status" value="3"/>
</dbReference>
<dbReference type="GO" id="GO:0016281">
    <property type="term" value="C:eukaryotic translation initiation factor 4F complex"/>
    <property type="evidence" value="ECO:0000318"/>
    <property type="project" value="GO_Central"/>
</dbReference>
<evidence type="ECO:0000313" key="2">
    <source>
        <dbReference type="EnsemblMetazoa" id="PPA19386.1"/>
    </source>
</evidence>
<organism evidence="2 3">
    <name type="scientific">Pristionchus pacificus</name>
    <name type="common">Parasitic nematode worm</name>
    <dbReference type="NCBI Taxonomy" id="54126"/>
    <lineage>
        <taxon>Eukaryota</taxon>
        <taxon>Metazoa</taxon>
        <taxon>Ecdysozoa</taxon>
        <taxon>Nematoda</taxon>
        <taxon>Chromadorea</taxon>
        <taxon>Rhabditida</taxon>
        <taxon>Rhabditina</taxon>
        <taxon>Diplogasteromorpha</taxon>
        <taxon>Diplogasteroidea</taxon>
        <taxon>Neodiplogasteridae</taxon>
        <taxon>Pristionchus</taxon>
    </lineage>
</organism>
<dbReference type="InterPro" id="IPR016024">
    <property type="entry name" value="ARM-type_fold"/>
</dbReference>
<feature type="region of interest" description="Disordered" evidence="1">
    <location>
        <begin position="802"/>
        <end position="822"/>
    </location>
</feature>
<dbReference type="InterPro" id="IPR003890">
    <property type="entry name" value="MIF4G-like_typ-3"/>
</dbReference>
<feature type="region of interest" description="Disordered" evidence="1">
    <location>
        <begin position="13"/>
        <end position="105"/>
    </location>
</feature>